<dbReference type="InParanoid" id="A0A165DNX3"/>
<feature type="region of interest" description="Disordered" evidence="1">
    <location>
        <begin position="1"/>
        <end position="31"/>
    </location>
</feature>
<gene>
    <name evidence="3" type="ORF">CALCODRAFT_486520</name>
</gene>
<keyword evidence="2" id="KW-1133">Transmembrane helix</keyword>
<proteinExistence type="predicted"/>
<keyword evidence="2" id="KW-0812">Transmembrane</keyword>
<feature type="transmembrane region" description="Helical" evidence="2">
    <location>
        <begin position="61"/>
        <end position="80"/>
    </location>
</feature>
<dbReference type="EMBL" id="KV424043">
    <property type="protein sequence ID" value="KZT53211.1"/>
    <property type="molecule type" value="Genomic_DNA"/>
</dbReference>
<protein>
    <submittedName>
        <fullName evidence="3">Uncharacterized protein</fullName>
    </submittedName>
</protein>
<feature type="compositionally biased region" description="Polar residues" evidence="1">
    <location>
        <begin position="1"/>
        <end position="10"/>
    </location>
</feature>
<keyword evidence="2" id="KW-0472">Membrane</keyword>
<evidence type="ECO:0000256" key="2">
    <source>
        <dbReference type="SAM" id="Phobius"/>
    </source>
</evidence>
<evidence type="ECO:0000313" key="3">
    <source>
        <dbReference type="EMBL" id="KZT53211.1"/>
    </source>
</evidence>
<organism evidence="3 4">
    <name type="scientific">Calocera cornea HHB12733</name>
    <dbReference type="NCBI Taxonomy" id="1353952"/>
    <lineage>
        <taxon>Eukaryota</taxon>
        <taxon>Fungi</taxon>
        <taxon>Dikarya</taxon>
        <taxon>Basidiomycota</taxon>
        <taxon>Agaricomycotina</taxon>
        <taxon>Dacrymycetes</taxon>
        <taxon>Dacrymycetales</taxon>
        <taxon>Dacrymycetaceae</taxon>
        <taxon>Calocera</taxon>
    </lineage>
</organism>
<accession>A0A165DNX3</accession>
<evidence type="ECO:0000256" key="1">
    <source>
        <dbReference type="SAM" id="MobiDB-lite"/>
    </source>
</evidence>
<dbReference type="AlphaFoldDB" id="A0A165DNX3"/>
<sequence>MPSPKSSFKGSLSPPLLPQHAPHRITPARTNPRVILDPAPTLLSRLRGVRAYLCPGDATPLLILMTFCLWACVLLVSTGLDMGKNVALEWVGRVIGSLRM</sequence>
<evidence type="ECO:0000313" key="4">
    <source>
        <dbReference type="Proteomes" id="UP000076842"/>
    </source>
</evidence>
<dbReference type="OrthoDB" id="10495296at2759"/>
<dbReference type="Proteomes" id="UP000076842">
    <property type="component" value="Unassembled WGS sequence"/>
</dbReference>
<keyword evidence="4" id="KW-1185">Reference proteome</keyword>
<name>A0A165DNX3_9BASI</name>
<reference evidence="3 4" key="1">
    <citation type="journal article" date="2016" name="Mol. Biol. Evol.">
        <title>Comparative Genomics of Early-Diverging Mushroom-Forming Fungi Provides Insights into the Origins of Lignocellulose Decay Capabilities.</title>
        <authorList>
            <person name="Nagy L.G."/>
            <person name="Riley R."/>
            <person name="Tritt A."/>
            <person name="Adam C."/>
            <person name="Daum C."/>
            <person name="Floudas D."/>
            <person name="Sun H."/>
            <person name="Yadav J.S."/>
            <person name="Pangilinan J."/>
            <person name="Larsson K.H."/>
            <person name="Matsuura K."/>
            <person name="Barry K."/>
            <person name="Labutti K."/>
            <person name="Kuo R."/>
            <person name="Ohm R.A."/>
            <person name="Bhattacharya S.S."/>
            <person name="Shirouzu T."/>
            <person name="Yoshinaga Y."/>
            <person name="Martin F.M."/>
            <person name="Grigoriev I.V."/>
            <person name="Hibbett D.S."/>
        </authorList>
    </citation>
    <scope>NUCLEOTIDE SEQUENCE [LARGE SCALE GENOMIC DNA]</scope>
    <source>
        <strain evidence="3 4">HHB12733</strain>
    </source>
</reference>